<dbReference type="EMBL" id="BPVZ01000019">
    <property type="protein sequence ID" value="GKV02647.1"/>
    <property type="molecule type" value="Genomic_DNA"/>
</dbReference>
<accession>A0AAV5IL54</accession>
<comment type="caution">
    <text evidence="1">The sequence shown here is derived from an EMBL/GenBank/DDBJ whole genome shotgun (WGS) entry which is preliminary data.</text>
</comment>
<keyword evidence="2" id="KW-1185">Reference proteome</keyword>
<evidence type="ECO:0000313" key="2">
    <source>
        <dbReference type="Proteomes" id="UP001054252"/>
    </source>
</evidence>
<reference evidence="1 2" key="1">
    <citation type="journal article" date="2021" name="Commun. Biol.">
        <title>The genome of Shorea leprosula (Dipterocarpaceae) highlights the ecological relevance of drought in aseasonal tropical rainforests.</title>
        <authorList>
            <person name="Ng K.K.S."/>
            <person name="Kobayashi M.J."/>
            <person name="Fawcett J.A."/>
            <person name="Hatakeyama M."/>
            <person name="Paape T."/>
            <person name="Ng C.H."/>
            <person name="Ang C.C."/>
            <person name="Tnah L.H."/>
            <person name="Lee C.T."/>
            <person name="Nishiyama T."/>
            <person name="Sese J."/>
            <person name="O'Brien M.J."/>
            <person name="Copetti D."/>
            <person name="Mohd Noor M.I."/>
            <person name="Ong R.C."/>
            <person name="Putra M."/>
            <person name="Sireger I.Z."/>
            <person name="Indrioko S."/>
            <person name="Kosugi Y."/>
            <person name="Izuno A."/>
            <person name="Isagi Y."/>
            <person name="Lee S.L."/>
            <person name="Shimizu K.K."/>
        </authorList>
    </citation>
    <scope>NUCLEOTIDE SEQUENCE [LARGE SCALE GENOMIC DNA]</scope>
    <source>
        <strain evidence="1">214</strain>
    </source>
</reference>
<dbReference type="Proteomes" id="UP001054252">
    <property type="component" value="Unassembled WGS sequence"/>
</dbReference>
<evidence type="ECO:0000313" key="1">
    <source>
        <dbReference type="EMBL" id="GKV02647.1"/>
    </source>
</evidence>
<gene>
    <name evidence="1" type="ORF">SLEP1_g15050</name>
</gene>
<organism evidence="1 2">
    <name type="scientific">Rubroshorea leprosula</name>
    <dbReference type="NCBI Taxonomy" id="152421"/>
    <lineage>
        <taxon>Eukaryota</taxon>
        <taxon>Viridiplantae</taxon>
        <taxon>Streptophyta</taxon>
        <taxon>Embryophyta</taxon>
        <taxon>Tracheophyta</taxon>
        <taxon>Spermatophyta</taxon>
        <taxon>Magnoliopsida</taxon>
        <taxon>eudicotyledons</taxon>
        <taxon>Gunneridae</taxon>
        <taxon>Pentapetalae</taxon>
        <taxon>rosids</taxon>
        <taxon>malvids</taxon>
        <taxon>Malvales</taxon>
        <taxon>Dipterocarpaceae</taxon>
        <taxon>Rubroshorea</taxon>
    </lineage>
</organism>
<protein>
    <submittedName>
        <fullName evidence="1">Uncharacterized protein</fullName>
    </submittedName>
</protein>
<name>A0AAV5IL54_9ROSI</name>
<sequence>MSSRDIDVILELKRKRKVLKTKTCSLLEQKTKIMLGCQDYWRVGNGKGCIGENEELMSLRENDEMKSLKDWENDELRYLRNERQELKGYMKEWEKKLDAFMKLDAKNELSNPI</sequence>
<proteinExistence type="predicted"/>
<dbReference type="AlphaFoldDB" id="A0AAV5IL54"/>